<dbReference type="PANTHER" id="PTHR43155:SF2">
    <property type="entry name" value="CYCLIC DI-GMP PHOSPHODIESTERASE PA4108"/>
    <property type="match status" value="1"/>
</dbReference>
<dbReference type="Gene3D" id="1.10.3210.10">
    <property type="entry name" value="Hypothetical protein af1432"/>
    <property type="match status" value="1"/>
</dbReference>
<keyword evidence="2" id="KW-0378">Hydrolase</keyword>
<comment type="caution">
    <text evidence="2">The sequence shown here is derived from an EMBL/GenBank/DDBJ whole genome shotgun (WGS) entry which is preliminary data.</text>
</comment>
<evidence type="ECO:0000259" key="1">
    <source>
        <dbReference type="PROSITE" id="PS51832"/>
    </source>
</evidence>
<evidence type="ECO:0000313" key="3">
    <source>
        <dbReference type="Proteomes" id="UP001562159"/>
    </source>
</evidence>
<organism evidence="2 3">
    <name type="scientific">Rhodanobacter humi</name>
    <dbReference type="NCBI Taxonomy" id="1888173"/>
    <lineage>
        <taxon>Bacteria</taxon>
        <taxon>Pseudomonadati</taxon>
        <taxon>Pseudomonadota</taxon>
        <taxon>Gammaproteobacteria</taxon>
        <taxon>Lysobacterales</taxon>
        <taxon>Rhodanobacteraceae</taxon>
        <taxon>Rhodanobacter</taxon>
    </lineage>
</organism>
<feature type="domain" description="HD-GYP" evidence="1">
    <location>
        <begin position="108"/>
        <end position="304"/>
    </location>
</feature>
<dbReference type="PANTHER" id="PTHR43155">
    <property type="entry name" value="CYCLIC DI-GMP PHOSPHODIESTERASE PA4108-RELATED"/>
    <property type="match status" value="1"/>
</dbReference>
<dbReference type="CDD" id="cd00077">
    <property type="entry name" value="HDc"/>
    <property type="match status" value="1"/>
</dbReference>
<sequence>MPRRPLDATELTVGLPMRFNAYDGRGNLLLCVGQVIGSTAQREMLLQHGLFYGSEEECRGPLPPSPEPARSPLARLLDARQRLQALLADPEPADFPAALADIAAQVREACRINPDVALASILLHTDGPYSSRHAVNAAVACQLTGMALALDAGELAAIVAAALTMNIGMFTLHDTLVACEGPLSDVQHAMVRAHCRLGVAMLRERGITSTTWLDAVRDHHERSDGSGYPDGKRGAQIGRAACLVALADIYCARVAGREYRPPLQPTQALRWLFLNEGAALDEHLARVFIKTLGVYPPGTGVRLRNGALAVVLHRQSAGHQPVVASLTTHDGLRLHSPIRRRGDIEAHAVTEVVDLAALGIRVGMEALWGADAAE</sequence>
<dbReference type="GO" id="GO:0016787">
    <property type="term" value="F:hydrolase activity"/>
    <property type="evidence" value="ECO:0007669"/>
    <property type="project" value="UniProtKB-KW"/>
</dbReference>
<dbReference type="PROSITE" id="PS51832">
    <property type="entry name" value="HD_GYP"/>
    <property type="match status" value="1"/>
</dbReference>
<protein>
    <submittedName>
        <fullName evidence="2">HD-GYP domain-containing protein</fullName>
        <ecNumber evidence="2">3.1.4.-</ecNumber>
    </submittedName>
</protein>
<dbReference type="EC" id="3.1.4.-" evidence="2"/>
<dbReference type="EMBL" id="JBGBPY010000001">
    <property type="protein sequence ID" value="MEY2183520.1"/>
    <property type="molecule type" value="Genomic_DNA"/>
</dbReference>
<keyword evidence="3" id="KW-1185">Reference proteome</keyword>
<accession>A0ABV4AT39</accession>
<dbReference type="Pfam" id="PF13487">
    <property type="entry name" value="HD_5"/>
    <property type="match status" value="1"/>
</dbReference>
<gene>
    <name evidence="2" type="ORF">AB7878_13945</name>
</gene>
<proteinExistence type="predicted"/>
<dbReference type="InterPro" id="IPR037522">
    <property type="entry name" value="HD_GYP_dom"/>
</dbReference>
<dbReference type="SUPFAM" id="SSF109604">
    <property type="entry name" value="HD-domain/PDEase-like"/>
    <property type="match status" value="1"/>
</dbReference>
<dbReference type="Proteomes" id="UP001562159">
    <property type="component" value="Unassembled WGS sequence"/>
</dbReference>
<name>A0ABV4AT39_9GAMM</name>
<reference evidence="2 3" key="1">
    <citation type="submission" date="2024-07" db="EMBL/GenBank/DDBJ databases">
        <title>Molecular mechanisms and environmental adaptations of flagellar loss and biofilm growth of Rhodanobacter under environmental stress.</title>
        <authorList>
            <person name="Chen M."/>
        </authorList>
    </citation>
    <scope>NUCLEOTIDE SEQUENCE [LARGE SCALE GENOMIC DNA]</scope>
    <source>
        <strain evidence="2 3">RS22</strain>
    </source>
</reference>
<evidence type="ECO:0000313" key="2">
    <source>
        <dbReference type="EMBL" id="MEY2183520.1"/>
    </source>
</evidence>
<dbReference type="InterPro" id="IPR003607">
    <property type="entry name" value="HD/PDEase_dom"/>
</dbReference>